<dbReference type="GO" id="GO:0051536">
    <property type="term" value="F:iron-sulfur cluster binding"/>
    <property type="evidence" value="ECO:0007669"/>
    <property type="project" value="UniProtKB-KW"/>
</dbReference>
<dbReference type="NCBIfam" id="NF033668">
    <property type="entry name" value="rSAM_PA0069"/>
    <property type="match status" value="1"/>
</dbReference>
<dbReference type="PANTHER" id="PTHR43432:SF3">
    <property type="entry name" value="SLR0285 PROTEIN"/>
    <property type="match status" value="1"/>
</dbReference>
<dbReference type="CDD" id="cd01335">
    <property type="entry name" value="Radical_SAM"/>
    <property type="match status" value="1"/>
</dbReference>
<dbReference type="SFLD" id="SFLDG01084">
    <property type="entry name" value="Uncharacterised_Radical_SAM_Su"/>
    <property type="match status" value="1"/>
</dbReference>
<gene>
    <name evidence="5" type="ORF">GWK36_09135</name>
</gene>
<dbReference type="InterPro" id="IPR007197">
    <property type="entry name" value="rSAM"/>
</dbReference>
<evidence type="ECO:0000256" key="1">
    <source>
        <dbReference type="ARBA" id="ARBA00022723"/>
    </source>
</evidence>
<dbReference type="PROSITE" id="PS51918">
    <property type="entry name" value="RADICAL_SAM"/>
    <property type="match status" value="1"/>
</dbReference>
<proteinExistence type="predicted"/>
<dbReference type="GO" id="GO:0003824">
    <property type="term" value="F:catalytic activity"/>
    <property type="evidence" value="ECO:0007669"/>
    <property type="project" value="InterPro"/>
</dbReference>
<reference evidence="6" key="1">
    <citation type="submission" date="2020-01" db="EMBL/GenBank/DDBJ databases">
        <title>Caldichromatium gen. nov., sp. nov., a thermophilic purple sulfur bacterium member of the family Chromatiaceae isolated from Nakabusa hot spring, Japan.</title>
        <authorList>
            <person name="Saini M.K."/>
            <person name="Hanada S."/>
            <person name="Tank M."/>
        </authorList>
    </citation>
    <scope>NUCLEOTIDE SEQUENCE [LARGE SCALE GENOMIC DNA]</scope>
    <source>
        <strain evidence="6">No.7</strain>
    </source>
</reference>
<dbReference type="Proteomes" id="UP000502699">
    <property type="component" value="Chromosome"/>
</dbReference>
<dbReference type="InterPro" id="IPR006638">
    <property type="entry name" value="Elp3/MiaA/NifB-like_rSAM"/>
</dbReference>
<accession>A0A6G7VDT9</accession>
<evidence type="ECO:0000256" key="3">
    <source>
        <dbReference type="ARBA" id="ARBA00023014"/>
    </source>
</evidence>
<dbReference type="AlphaFoldDB" id="A0A6G7VDT9"/>
<keyword evidence="6" id="KW-1185">Reference proteome</keyword>
<protein>
    <submittedName>
        <fullName evidence="5">PA0069 family radical SAM protein</fullName>
    </submittedName>
</protein>
<organism evidence="5 6">
    <name type="scientific">Caldichromatium japonicum</name>
    <dbReference type="NCBI Taxonomy" id="2699430"/>
    <lineage>
        <taxon>Bacteria</taxon>
        <taxon>Pseudomonadati</taxon>
        <taxon>Pseudomonadota</taxon>
        <taxon>Gammaproteobacteria</taxon>
        <taxon>Chromatiales</taxon>
        <taxon>Chromatiaceae</taxon>
        <taxon>Caldichromatium</taxon>
    </lineage>
</organism>
<dbReference type="InterPro" id="IPR058240">
    <property type="entry name" value="rSAM_sf"/>
</dbReference>
<dbReference type="RefSeq" id="WP_166270886.1">
    <property type="nucleotide sequence ID" value="NZ_CP048029.1"/>
</dbReference>
<dbReference type="KEGG" id="cjap:GWK36_09135"/>
<dbReference type="Pfam" id="PF04055">
    <property type="entry name" value="Radical_SAM"/>
    <property type="match status" value="1"/>
</dbReference>
<dbReference type="SMART" id="SM00729">
    <property type="entry name" value="Elp3"/>
    <property type="match status" value="1"/>
</dbReference>
<dbReference type="InterPro" id="IPR040086">
    <property type="entry name" value="MJ0683-like"/>
</dbReference>
<keyword evidence="1" id="KW-0479">Metal-binding</keyword>
<sequence>MKRLPAPPRGRAARSNPDNRYAAWQREVVDDGWDSEAEVAPLPTRWQADASRTLIAYNDSPDIPFDRSVNPYRGCEHGCIYCYARPSHAWLDLSPGLDFETRLFYKPDAARLLRAELAHPNYRPAPIALGANTDAWQPGERQFRLTRSILEVAAEFGHPICVNTKSALIERDLDLLVRLAEQHLVHVGISLTTLDRELARRMEPRASAPQRRLETIRRLAAAGVPVRAMVAPIIPFLNDAELEDLLAAARTAGAYDARYSLLRLPHELGELFTDWLEAHYPEKGRRVLNRLRDCHSGRLYDARFGQRLSGSGPYAELLEQRFQRVYRRLGFAEFPPLDISHFRVPGRGEQLALF</sequence>
<dbReference type="EMBL" id="CP048029">
    <property type="protein sequence ID" value="QIK38122.1"/>
    <property type="molecule type" value="Genomic_DNA"/>
</dbReference>
<dbReference type="PANTHER" id="PTHR43432">
    <property type="entry name" value="SLR0285 PROTEIN"/>
    <property type="match status" value="1"/>
</dbReference>
<dbReference type="Gene3D" id="3.80.30.30">
    <property type="match status" value="1"/>
</dbReference>
<evidence type="ECO:0000259" key="4">
    <source>
        <dbReference type="PROSITE" id="PS51918"/>
    </source>
</evidence>
<dbReference type="GO" id="GO:0046872">
    <property type="term" value="F:metal ion binding"/>
    <property type="evidence" value="ECO:0007669"/>
    <property type="project" value="UniProtKB-KW"/>
</dbReference>
<keyword evidence="2" id="KW-0408">Iron</keyword>
<dbReference type="SFLD" id="SFLDS00029">
    <property type="entry name" value="Radical_SAM"/>
    <property type="match status" value="1"/>
</dbReference>
<keyword evidence="3" id="KW-0411">Iron-sulfur</keyword>
<dbReference type="SUPFAM" id="SSF102114">
    <property type="entry name" value="Radical SAM enzymes"/>
    <property type="match status" value="1"/>
</dbReference>
<name>A0A6G7VDT9_9GAMM</name>
<evidence type="ECO:0000313" key="5">
    <source>
        <dbReference type="EMBL" id="QIK38122.1"/>
    </source>
</evidence>
<feature type="domain" description="Radical SAM core" evidence="4">
    <location>
        <begin position="61"/>
        <end position="298"/>
    </location>
</feature>
<evidence type="ECO:0000256" key="2">
    <source>
        <dbReference type="ARBA" id="ARBA00023004"/>
    </source>
</evidence>
<evidence type="ECO:0000313" key="6">
    <source>
        <dbReference type="Proteomes" id="UP000502699"/>
    </source>
</evidence>